<evidence type="ECO:0000256" key="7">
    <source>
        <dbReference type="PROSITE-ProRule" id="PRU01091"/>
    </source>
</evidence>
<dbReference type="InterPro" id="IPR036388">
    <property type="entry name" value="WH-like_DNA-bd_sf"/>
</dbReference>
<proteinExistence type="predicted"/>
<evidence type="ECO:0000313" key="10">
    <source>
        <dbReference type="EMBL" id="GAA4013402.1"/>
    </source>
</evidence>
<evidence type="ECO:0000256" key="3">
    <source>
        <dbReference type="ARBA" id="ARBA00023015"/>
    </source>
</evidence>
<keyword evidence="1 6" id="KW-0597">Phosphoprotein</keyword>
<feature type="domain" description="Response regulatory" evidence="8">
    <location>
        <begin position="2"/>
        <end position="116"/>
    </location>
</feature>
<evidence type="ECO:0000259" key="8">
    <source>
        <dbReference type="PROSITE" id="PS50110"/>
    </source>
</evidence>
<keyword evidence="5" id="KW-0804">Transcription</keyword>
<dbReference type="CDD" id="cd00383">
    <property type="entry name" value="trans_reg_C"/>
    <property type="match status" value="1"/>
</dbReference>
<dbReference type="InterPro" id="IPR011006">
    <property type="entry name" value="CheY-like_superfamily"/>
</dbReference>
<accession>A0ABP7SLC2</accession>
<dbReference type="PROSITE" id="PS51755">
    <property type="entry name" value="OMPR_PHOB"/>
    <property type="match status" value="1"/>
</dbReference>
<dbReference type="Gene3D" id="6.10.250.690">
    <property type="match status" value="1"/>
</dbReference>
<sequence>MKILLVEDEVKLSSFVRKGLEGEGYWVETAFDGQLGLSMARHGEYDVVILDVSLPQLNGFEVCRRLRAEQPKIAILLLTALGGIGHKTEGYDAGADDYLVKPFEFQELLLRVRALYRRYHDVGPGRTLGIADLTLHLTTKRVERAGRPITLTAREYALLEYLLLNQGHVVSRVDIAEKVWELKFDTNTNIIDVYITYLRRKIDKEFSPKLIHTVVGMGYVLRE</sequence>
<feature type="modified residue" description="4-aspartylphosphate" evidence="6">
    <location>
        <position position="51"/>
    </location>
</feature>
<keyword evidence="11" id="KW-1185">Reference proteome</keyword>
<dbReference type="Pfam" id="PF00486">
    <property type="entry name" value="Trans_reg_C"/>
    <property type="match status" value="1"/>
</dbReference>
<keyword evidence="4 7" id="KW-0238">DNA-binding</keyword>
<organism evidence="10 11">
    <name type="scientific">Hymenobacter fastidiosus</name>
    <dbReference type="NCBI Taxonomy" id="486264"/>
    <lineage>
        <taxon>Bacteria</taxon>
        <taxon>Pseudomonadati</taxon>
        <taxon>Bacteroidota</taxon>
        <taxon>Cytophagia</taxon>
        <taxon>Cytophagales</taxon>
        <taxon>Hymenobacteraceae</taxon>
        <taxon>Hymenobacter</taxon>
    </lineage>
</organism>
<protein>
    <submittedName>
        <fullName evidence="10">Response regulator transcription factor</fullName>
    </submittedName>
</protein>
<dbReference type="InterPro" id="IPR001867">
    <property type="entry name" value="OmpR/PhoB-type_DNA-bd"/>
</dbReference>
<keyword evidence="2" id="KW-0902">Two-component regulatory system</keyword>
<feature type="domain" description="OmpR/PhoB-type" evidence="9">
    <location>
        <begin position="125"/>
        <end position="223"/>
    </location>
</feature>
<dbReference type="EMBL" id="BAABDJ010000034">
    <property type="protein sequence ID" value="GAA4013402.1"/>
    <property type="molecule type" value="Genomic_DNA"/>
</dbReference>
<reference evidence="11" key="1">
    <citation type="journal article" date="2019" name="Int. J. Syst. Evol. Microbiol.">
        <title>The Global Catalogue of Microorganisms (GCM) 10K type strain sequencing project: providing services to taxonomists for standard genome sequencing and annotation.</title>
        <authorList>
            <consortium name="The Broad Institute Genomics Platform"/>
            <consortium name="The Broad Institute Genome Sequencing Center for Infectious Disease"/>
            <person name="Wu L."/>
            <person name="Ma J."/>
        </authorList>
    </citation>
    <scope>NUCLEOTIDE SEQUENCE [LARGE SCALE GENOMIC DNA]</scope>
    <source>
        <strain evidence="11">JCM 17224</strain>
    </source>
</reference>
<dbReference type="Proteomes" id="UP001500567">
    <property type="component" value="Unassembled WGS sequence"/>
</dbReference>
<evidence type="ECO:0000256" key="5">
    <source>
        <dbReference type="ARBA" id="ARBA00023163"/>
    </source>
</evidence>
<evidence type="ECO:0000313" key="11">
    <source>
        <dbReference type="Proteomes" id="UP001500567"/>
    </source>
</evidence>
<evidence type="ECO:0000256" key="6">
    <source>
        <dbReference type="PROSITE-ProRule" id="PRU00169"/>
    </source>
</evidence>
<name>A0ABP7SLC2_9BACT</name>
<evidence type="ECO:0000259" key="9">
    <source>
        <dbReference type="PROSITE" id="PS51755"/>
    </source>
</evidence>
<feature type="DNA-binding region" description="OmpR/PhoB-type" evidence="7">
    <location>
        <begin position="125"/>
        <end position="223"/>
    </location>
</feature>
<dbReference type="PANTHER" id="PTHR48111">
    <property type="entry name" value="REGULATOR OF RPOS"/>
    <property type="match status" value="1"/>
</dbReference>
<dbReference type="Gene3D" id="3.40.50.2300">
    <property type="match status" value="1"/>
</dbReference>
<evidence type="ECO:0000256" key="1">
    <source>
        <dbReference type="ARBA" id="ARBA00022553"/>
    </source>
</evidence>
<dbReference type="RefSeq" id="WP_345073843.1">
    <property type="nucleotide sequence ID" value="NZ_BAABDJ010000034.1"/>
</dbReference>
<evidence type="ECO:0000256" key="4">
    <source>
        <dbReference type="ARBA" id="ARBA00023125"/>
    </source>
</evidence>
<dbReference type="SUPFAM" id="SSF52172">
    <property type="entry name" value="CheY-like"/>
    <property type="match status" value="1"/>
</dbReference>
<evidence type="ECO:0000256" key="2">
    <source>
        <dbReference type="ARBA" id="ARBA00023012"/>
    </source>
</evidence>
<dbReference type="Gene3D" id="1.10.10.10">
    <property type="entry name" value="Winged helix-like DNA-binding domain superfamily/Winged helix DNA-binding domain"/>
    <property type="match status" value="1"/>
</dbReference>
<keyword evidence="3" id="KW-0805">Transcription regulation</keyword>
<dbReference type="PROSITE" id="PS50110">
    <property type="entry name" value="RESPONSE_REGULATORY"/>
    <property type="match status" value="1"/>
</dbReference>
<dbReference type="InterPro" id="IPR001789">
    <property type="entry name" value="Sig_transdc_resp-reg_receiver"/>
</dbReference>
<dbReference type="Pfam" id="PF00072">
    <property type="entry name" value="Response_reg"/>
    <property type="match status" value="1"/>
</dbReference>
<dbReference type="PANTHER" id="PTHR48111:SF22">
    <property type="entry name" value="REGULATOR OF RPOS"/>
    <property type="match status" value="1"/>
</dbReference>
<dbReference type="SMART" id="SM00862">
    <property type="entry name" value="Trans_reg_C"/>
    <property type="match status" value="1"/>
</dbReference>
<dbReference type="InterPro" id="IPR039420">
    <property type="entry name" value="WalR-like"/>
</dbReference>
<gene>
    <name evidence="10" type="ORF">GCM10022408_28060</name>
</gene>
<dbReference type="SMART" id="SM00448">
    <property type="entry name" value="REC"/>
    <property type="match status" value="1"/>
</dbReference>
<comment type="caution">
    <text evidence="10">The sequence shown here is derived from an EMBL/GenBank/DDBJ whole genome shotgun (WGS) entry which is preliminary data.</text>
</comment>